<evidence type="ECO:0000256" key="2">
    <source>
        <dbReference type="SAM" id="SignalP"/>
    </source>
</evidence>
<organism evidence="3 4">
    <name type="scientific">Microvenator marinus</name>
    <dbReference type="NCBI Taxonomy" id="2600177"/>
    <lineage>
        <taxon>Bacteria</taxon>
        <taxon>Deltaproteobacteria</taxon>
        <taxon>Bradymonadales</taxon>
        <taxon>Microvenatoraceae</taxon>
        <taxon>Microvenator</taxon>
    </lineage>
</organism>
<dbReference type="EMBL" id="CP042467">
    <property type="protein sequence ID" value="QED29569.1"/>
    <property type="molecule type" value="Genomic_DNA"/>
</dbReference>
<feature type="compositionally biased region" description="Acidic residues" evidence="1">
    <location>
        <begin position="100"/>
        <end position="112"/>
    </location>
</feature>
<accession>A0A5B8Y1M3</accession>
<protein>
    <recommendedName>
        <fullName evidence="5">Secreted protein</fullName>
    </recommendedName>
</protein>
<dbReference type="Proteomes" id="UP000321595">
    <property type="component" value="Chromosome"/>
</dbReference>
<feature type="chain" id="PRO_5023040184" description="Secreted protein" evidence="2">
    <location>
        <begin position="25"/>
        <end position="166"/>
    </location>
</feature>
<dbReference type="AlphaFoldDB" id="A0A5B8Y1M3"/>
<keyword evidence="2" id="KW-0732">Signal</keyword>
<evidence type="ECO:0000313" key="3">
    <source>
        <dbReference type="EMBL" id="QED29569.1"/>
    </source>
</evidence>
<feature type="signal peptide" evidence="2">
    <location>
        <begin position="1"/>
        <end position="24"/>
    </location>
</feature>
<reference evidence="3 4" key="1">
    <citation type="submission" date="2019-08" db="EMBL/GenBank/DDBJ databases">
        <authorList>
            <person name="Liang Q."/>
        </authorList>
    </citation>
    <scope>NUCLEOTIDE SEQUENCE [LARGE SCALE GENOMIC DNA]</scope>
    <source>
        <strain evidence="3 4">V1718</strain>
    </source>
</reference>
<dbReference type="RefSeq" id="WP_146962802.1">
    <property type="nucleotide sequence ID" value="NZ_CP042467.1"/>
</dbReference>
<dbReference type="KEGG" id="bbae:FRD01_20485"/>
<proteinExistence type="predicted"/>
<name>A0A5B8Y1M3_9DELT</name>
<dbReference type="PROSITE" id="PS51257">
    <property type="entry name" value="PROKAR_LIPOPROTEIN"/>
    <property type="match status" value="1"/>
</dbReference>
<keyword evidence="4" id="KW-1185">Reference proteome</keyword>
<sequence>MIRPPGRRVLILALVMTAASVLTACSVSVAGGVGGLGLTLLLVGLFAFQTTQSGCADDDDKDPDVGPCLSIEYDMGWDLAEDMEDDAYVGPCLSPPPPDMGEDANQDMEDDASIGPCLSMPPPDMNEDMQDADMALKPASDKAQILAKLEADLPADVLERLKNRKA</sequence>
<evidence type="ECO:0000256" key="1">
    <source>
        <dbReference type="SAM" id="MobiDB-lite"/>
    </source>
</evidence>
<gene>
    <name evidence="3" type="ORF">FRD01_20485</name>
</gene>
<feature type="region of interest" description="Disordered" evidence="1">
    <location>
        <begin position="87"/>
        <end position="130"/>
    </location>
</feature>
<evidence type="ECO:0008006" key="5">
    <source>
        <dbReference type="Google" id="ProtNLM"/>
    </source>
</evidence>
<evidence type="ECO:0000313" key="4">
    <source>
        <dbReference type="Proteomes" id="UP000321595"/>
    </source>
</evidence>